<dbReference type="PANTHER" id="PTHR10334">
    <property type="entry name" value="CYSTEINE-RICH SECRETORY PROTEIN-RELATED"/>
    <property type="match status" value="1"/>
</dbReference>
<keyword evidence="4" id="KW-1185">Reference proteome</keyword>
<dbReference type="InterPro" id="IPR034113">
    <property type="entry name" value="SCP_GAPR1-like"/>
</dbReference>
<feature type="signal peptide" evidence="2">
    <location>
        <begin position="1"/>
        <end position="20"/>
    </location>
</feature>
<dbReference type="SUPFAM" id="SSF55797">
    <property type="entry name" value="PR-1-like"/>
    <property type="match status" value="1"/>
</dbReference>
<evidence type="ECO:0000313" key="4">
    <source>
        <dbReference type="Proteomes" id="UP000035682"/>
    </source>
</evidence>
<evidence type="ECO:0000256" key="2">
    <source>
        <dbReference type="SAM" id="SignalP"/>
    </source>
</evidence>
<dbReference type="SMART" id="SM00198">
    <property type="entry name" value="SCP"/>
    <property type="match status" value="1"/>
</dbReference>
<dbReference type="InterPro" id="IPR014044">
    <property type="entry name" value="CAP_dom"/>
</dbReference>
<organism evidence="4 5">
    <name type="scientific">Strongyloides ratti</name>
    <name type="common">Parasitic roundworm</name>
    <dbReference type="NCBI Taxonomy" id="34506"/>
    <lineage>
        <taxon>Eukaryota</taxon>
        <taxon>Metazoa</taxon>
        <taxon>Ecdysozoa</taxon>
        <taxon>Nematoda</taxon>
        <taxon>Chromadorea</taxon>
        <taxon>Rhabditida</taxon>
        <taxon>Tylenchina</taxon>
        <taxon>Panagrolaimomorpha</taxon>
        <taxon>Strongyloidoidea</taxon>
        <taxon>Strongyloididae</taxon>
        <taxon>Strongyloides</taxon>
    </lineage>
</organism>
<dbReference type="Gene3D" id="3.40.33.10">
    <property type="entry name" value="CAP"/>
    <property type="match status" value="1"/>
</dbReference>
<dbReference type="CDD" id="cd05382">
    <property type="entry name" value="CAP_GAPR1-like"/>
    <property type="match status" value="1"/>
</dbReference>
<sequence>MKLQFCLVLFIHVIIHILNGQTMPSTKIKTKGNYGSDKSSGSSTGTEETIEQKNYNDLPAYTIVKRKYKNNIVYICNGQYFHSLRAAQECLKKLNNGKEIISDKSSNTNSESSSDVNRKSNSTSSNMSSDSSSSNSKTSYKEYAPKRSFKLEKEFIPAPELINNYSTKKYILNRRRLLRSSTPRSPENSFKIRQQAAQEKHIKRISGQRSPAKIANIDTFSSTIKRVKYLPSPNSIIRHISKERILSDSMSFRPRNRKYTLYTKTSNPEYELYEKFNIDSVVGKDPFSNRIWHAIWDSCNYKCFSLNNYRQFRTRLFTEINIYRRHHNVKPLVENTKLHILSERHARRIAYEKTLRRDTLTEYGETLGAAYYPAGSLIVKKWYDENKYYKYSTNHPNYGSQMFTQLVWKSSQQIGIGVATNDDIIFVVCKFYPKGNINNQYIYNVFKRRKGILG</sequence>
<dbReference type="OrthoDB" id="337038at2759"/>
<name>A0A8L9MV61_STRRB</name>
<dbReference type="WBParaSite" id="SRAE_2000077500.1">
    <property type="protein sequence ID" value="SRAE_2000077500.1"/>
    <property type="gene ID" value="WBGene00260975"/>
</dbReference>
<keyword evidence="2" id="KW-0732">Signal</keyword>
<dbReference type="PRINTS" id="PR00837">
    <property type="entry name" value="V5TPXLIKE"/>
</dbReference>
<feature type="compositionally biased region" description="Low complexity" evidence="1">
    <location>
        <begin position="103"/>
        <end position="138"/>
    </location>
</feature>
<dbReference type="InterPro" id="IPR001283">
    <property type="entry name" value="CRISP-related"/>
</dbReference>
<feature type="compositionally biased region" description="Low complexity" evidence="1">
    <location>
        <begin position="35"/>
        <end position="47"/>
    </location>
</feature>
<reference evidence="4 5" key="1">
    <citation type="submission" date="2014-09" db="EMBL/GenBank/DDBJ databases">
        <authorList>
            <person name="Martin A.A."/>
        </authorList>
    </citation>
    <scope>NUCLEOTIDE SEQUENCE</scope>
    <source>
        <strain evidence="4 5">ED321</strain>
    </source>
</reference>
<proteinExistence type="predicted"/>
<accession>A0A8L9MV61</accession>
<evidence type="ECO:0000256" key="1">
    <source>
        <dbReference type="SAM" id="MobiDB-lite"/>
    </source>
</evidence>
<evidence type="ECO:0000259" key="3">
    <source>
        <dbReference type="SMART" id="SM00198"/>
    </source>
</evidence>
<feature type="domain" description="SCP" evidence="3">
    <location>
        <begin position="311"/>
        <end position="439"/>
    </location>
</feature>
<dbReference type="Proteomes" id="UP000035682">
    <property type="component" value="Unplaced"/>
</dbReference>
<protein>
    <submittedName>
        <fullName evidence="5">CAP domain-containing protein</fullName>
    </submittedName>
</protein>
<reference evidence="5" key="2">
    <citation type="submission" date="2022-04" db="UniProtKB">
        <authorList>
            <consortium name="WormBaseParasite"/>
        </authorList>
    </citation>
    <scope>IDENTIFICATION</scope>
</reference>
<dbReference type="InterPro" id="IPR035940">
    <property type="entry name" value="CAP_sf"/>
</dbReference>
<feature type="region of interest" description="Disordered" evidence="1">
    <location>
        <begin position="101"/>
        <end position="142"/>
    </location>
</feature>
<dbReference type="AlphaFoldDB" id="A0A8L9MV61"/>
<feature type="region of interest" description="Disordered" evidence="1">
    <location>
        <begin position="26"/>
        <end position="50"/>
    </location>
</feature>
<dbReference type="Pfam" id="PF00188">
    <property type="entry name" value="CAP"/>
    <property type="match status" value="1"/>
</dbReference>
<evidence type="ECO:0000313" key="5">
    <source>
        <dbReference type="WBParaSite" id="SRAE_2000077500.1"/>
    </source>
</evidence>
<feature type="chain" id="PRO_5035467656" evidence="2">
    <location>
        <begin position="21"/>
        <end position="454"/>
    </location>
</feature>
<gene>
    <name evidence="5" type="primary">SRAE_2000077500</name>
</gene>